<comment type="caution">
    <text evidence="9">The sequence shown here is derived from an EMBL/GenBank/DDBJ whole genome shotgun (WGS) entry which is preliminary data.</text>
</comment>
<dbReference type="PROSITE" id="PS50928">
    <property type="entry name" value="ABC_TM1"/>
    <property type="match status" value="1"/>
</dbReference>
<dbReference type="InterPro" id="IPR035906">
    <property type="entry name" value="MetI-like_sf"/>
</dbReference>
<dbReference type="PANTHER" id="PTHR43744:SF6">
    <property type="entry name" value="ABC TRANSPORTER PERMEASE PROTEIN YESQ-RELATED"/>
    <property type="match status" value="1"/>
</dbReference>
<name>A0A7C3RKT8_DICTH</name>
<accession>A0A7C3RKT8</accession>
<feature type="transmembrane region" description="Helical" evidence="7">
    <location>
        <begin position="243"/>
        <end position="264"/>
    </location>
</feature>
<sequence>MKRKTLNNIIYYTFVTFLAFIMVYPALWMLSSSFKQPWEIFSDVLNLIPKEPTINNYIEGWGGFGGITFATFFKNSFILAGLNTIGTVISSTLVAYGLARIPFAGRKIIFTTVILTLMLPMQVQIVPRYILFSKLGWINTFKPLIVPAFLGGPFFIFMIMQFIRGIPKELDESAFIDGAGRFGIFYHIILPNLKPVITTATIFSFYWAWNDFMGPLVYLNSPEKYPVSVALRAFSDPSAVTNWGAVFAMSTLSLLPVLILFVFFQKYIVQGVTTSGLRG</sequence>
<organism evidence="9">
    <name type="scientific">Dictyoglomus thermophilum</name>
    <dbReference type="NCBI Taxonomy" id="14"/>
    <lineage>
        <taxon>Bacteria</taxon>
        <taxon>Pseudomonadati</taxon>
        <taxon>Dictyoglomota</taxon>
        <taxon>Dictyoglomia</taxon>
        <taxon>Dictyoglomales</taxon>
        <taxon>Dictyoglomaceae</taxon>
        <taxon>Dictyoglomus</taxon>
    </lineage>
</organism>
<feature type="domain" description="ABC transmembrane type-1" evidence="8">
    <location>
        <begin position="73"/>
        <end position="264"/>
    </location>
</feature>
<dbReference type="CDD" id="cd06261">
    <property type="entry name" value="TM_PBP2"/>
    <property type="match status" value="1"/>
</dbReference>
<comment type="similarity">
    <text evidence="7">Belongs to the binding-protein-dependent transport system permease family.</text>
</comment>
<evidence type="ECO:0000256" key="3">
    <source>
        <dbReference type="ARBA" id="ARBA00022475"/>
    </source>
</evidence>
<feature type="transmembrane region" description="Helical" evidence="7">
    <location>
        <begin position="9"/>
        <end position="30"/>
    </location>
</feature>
<gene>
    <name evidence="9" type="ORF">ENW00_00615</name>
</gene>
<feature type="transmembrane region" description="Helical" evidence="7">
    <location>
        <begin position="108"/>
        <end position="132"/>
    </location>
</feature>
<evidence type="ECO:0000256" key="6">
    <source>
        <dbReference type="ARBA" id="ARBA00023136"/>
    </source>
</evidence>
<proteinExistence type="inferred from homology"/>
<evidence type="ECO:0000256" key="1">
    <source>
        <dbReference type="ARBA" id="ARBA00004651"/>
    </source>
</evidence>
<dbReference type="Gene3D" id="1.10.3720.10">
    <property type="entry name" value="MetI-like"/>
    <property type="match status" value="1"/>
</dbReference>
<keyword evidence="2 7" id="KW-0813">Transport</keyword>
<comment type="subcellular location">
    <subcellularLocation>
        <location evidence="1 7">Cell membrane</location>
        <topology evidence="1 7">Multi-pass membrane protein</topology>
    </subcellularLocation>
</comment>
<keyword evidence="5 7" id="KW-1133">Transmembrane helix</keyword>
<evidence type="ECO:0000259" key="8">
    <source>
        <dbReference type="PROSITE" id="PS50928"/>
    </source>
</evidence>
<dbReference type="InterPro" id="IPR000515">
    <property type="entry name" value="MetI-like"/>
</dbReference>
<evidence type="ECO:0000313" key="9">
    <source>
        <dbReference type="EMBL" id="HFX12656.1"/>
    </source>
</evidence>
<dbReference type="Pfam" id="PF00528">
    <property type="entry name" value="BPD_transp_1"/>
    <property type="match status" value="1"/>
</dbReference>
<evidence type="ECO:0000256" key="2">
    <source>
        <dbReference type="ARBA" id="ARBA00022448"/>
    </source>
</evidence>
<dbReference type="GO" id="GO:0005886">
    <property type="term" value="C:plasma membrane"/>
    <property type="evidence" value="ECO:0007669"/>
    <property type="project" value="UniProtKB-SubCell"/>
</dbReference>
<evidence type="ECO:0000256" key="7">
    <source>
        <dbReference type="RuleBase" id="RU363032"/>
    </source>
</evidence>
<dbReference type="PANTHER" id="PTHR43744">
    <property type="entry name" value="ABC TRANSPORTER PERMEASE PROTEIN MG189-RELATED-RELATED"/>
    <property type="match status" value="1"/>
</dbReference>
<reference evidence="9" key="1">
    <citation type="journal article" date="2020" name="mSystems">
        <title>Genome- and Community-Level Interaction Insights into Carbon Utilization and Element Cycling Functions of Hydrothermarchaeota in Hydrothermal Sediment.</title>
        <authorList>
            <person name="Zhou Z."/>
            <person name="Liu Y."/>
            <person name="Xu W."/>
            <person name="Pan J."/>
            <person name="Luo Z.H."/>
            <person name="Li M."/>
        </authorList>
    </citation>
    <scope>NUCLEOTIDE SEQUENCE [LARGE SCALE GENOMIC DNA]</scope>
    <source>
        <strain evidence="9">SpSt-81</strain>
    </source>
</reference>
<keyword evidence="4 7" id="KW-0812">Transmembrane</keyword>
<feature type="transmembrane region" description="Helical" evidence="7">
    <location>
        <begin position="77"/>
        <end position="96"/>
    </location>
</feature>
<keyword evidence="6 7" id="KW-0472">Membrane</keyword>
<dbReference type="GO" id="GO:0055085">
    <property type="term" value="P:transmembrane transport"/>
    <property type="evidence" value="ECO:0007669"/>
    <property type="project" value="InterPro"/>
</dbReference>
<feature type="transmembrane region" description="Helical" evidence="7">
    <location>
        <begin position="184"/>
        <end position="209"/>
    </location>
</feature>
<feature type="transmembrane region" description="Helical" evidence="7">
    <location>
        <begin position="144"/>
        <end position="163"/>
    </location>
</feature>
<protein>
    <submittedName>
        <fullName evidence="9">Carbohydrate ABC transporter permease</fullName>
    </submittedName>
</protein>
<keyword evidence="3" id="KW-1003">Cell membrane</keyword>
<evidence type="ECO:0000256" key="5">
    <source>
        <dbReference type="ARBA" id="ARBA00022989"/>
    </source>
</evidence>
<dbReference type="EMBL" id="DTIN01000008">
    <property type="protein sequence ID" value="HFX12656.1"/>
    <property type="molecule type" value="Genomic_DNA"/>
</dbReference>
<dbReference type="SUPFAM" id="SSF161098">
    <property type="entry name" value="MetI-like"/>
    <property type="match status" value="1"/>
</dbReference>
<evidence type="ECO:0000256" key="4">
    <source>
        <dbReference type="ARBA" id="ARBA00022692"/>
    </source>
</evidence>
<dbReference type="AlphaFoldDB" id="A0A7C3RKT8"/>